<accession>A0A2G5B8G1</accession>
<gene>
    <name evidence="2" type="ORF">COEREDRAFT_23781</name>
</gene>
<dbReference type="Pfam" id="PF03399">
    <property type="entry name" value="SAC3_GANP"/>
    <property type="match status" value="1"/>
</dbReference>
<dbReference type="GO" id="GO:0070390">
    <property type="term" value="C:transcription export complex 2"/>
    <property type="evidence" value="ECO:0007669"/>
    <property type="project" value="TreeGrafter"/>
</dbReference>
<name>A0A2G5B8G1_COERN</name>
<dbReference type="AlphaFoldDB" id="A0A2G5B8G1"/>
<evidence type="ECO:0000259" key="1">
    <source>
        <dbReference type="Pfam" id="PF03399"/>
    </source>
</evidence>
<protein>
    <recommendedName>
        <fullName evidence="1">SAC3/GANP/THP3 conserved domain-containing protein</fullName>
    </recommendedName>
</protein>
<dbReference type="PANTHER" id="PTHR12436:SF3">
    <property type="entry name" value="GERMINAL-CENTER ASSOCIATED NUCLEAR PROTEIN"/>
    <property type="match status" value="1"/>
</dbReference>
<dbReference type="GO" id="GO:0005737">
    <property type="term" value="C:cytoplasm"/>
    <property type="evidence" value="ECO:0007669"/>
    <property type="project" value="TreeGrafter"/>
</dbReference>
<dbReference type="PANTHER" id="PTHR12436">
    <property type="entry name" value="80 KDA MCM3-ASSOCIATED PROTEIN"/>
    <property type="match status" value="1"/>
</dbReference>
<sequence>GTCTLMCPEFELAERELKNNISPQEFRAGTRQVDPQRTVKTFHRSAAGNEEPLPEDLRTPETLLRTLDYLVNEVIGADPELQNCHGFVRDRTRSIRQDFTIQNIRDASTVAACERIARFHILSLHVLCGNKDFAEQQDMEQLRNTLKTLIELYDDHRRAGTHCPNEPEFYAYYIVAHLRDSDAKRVAERLPRHIFTSPVVQQALKLHMLSESSNIVTTRCDPGSLFAAQNLFTQFFRAVASARTPPLMACLAEYRFPSIRRAALKAMCEAFPYQEGKEYPLEEFAAMLAFDSAEEVAEFCALFNVALNQ</sequence>
<feature type="non-terminal residue" evidence="2">
    <location>
        <position position="309"/>
    </location>
</feature>
<keyword evidence="3" id="KW-1185">Reference proteome</keyword>
<dbReference type="Proteomes" id="UP000242474">
    <property type="component" value="Unassembled WGS sequence"/>
</dbReference>
<dbReference type="InterPro" id="IPR045107">
    <property type="entry name" value="SAC3/GANP/THP3"/>
</dbReference>
<dbReference type="OrthoDB" id="264795at2759"/>
<dbReference type="GO" id="GO:0006406">
    <property type="term" value="P:mRNA export from nucleus"/>
    <property type="evidence" value="ECO:0007669"/>
    <property type="project" value="TreeGrafter"/>
</dbReference>
<dbReference type="Gene3D" id="1.25.40.990">
    <property type="match status" value="1"/>
</dbReference>
<feature type="non-terminal residue" evidence="2">
    <location>
        <position position="1"/>
    </location>
</feature>
<evidence type="ECO:0000313" key="2">
    <source>
        <dbReference type="EMBL" id="PIA15316.1"/>
    </source>
</evidence>
<feature type="domain" description="SAC3/GANP/THP3 conserved" evidence="1">
    <location>
        <begin position="6"/>
        <end position="308"/>
    </location>
</feature>
<evidence type="ECO:0000313" key="3">
    <source>
        <dbReference type="Proteomes" id="UP000242474"/>
    </source>
</evidence>
<reference evidence="2 3" key="1">
    <citation type="journal article" date="2015" name="Genome Biol. Evol.">
        <title>Phylogenomic analyses indicate that early fungi evolved digesting cell walls of algal ancestors of land plants.</title>
        <authorList>
            <person name="Chang Y."/>
            <person name="Wang S."/>
            <person name="Sekimoto S."/>
            <person name="Aerts A.L."/>
            <person name="Choi C."/>
            <person name="Clum A."/>
            <person name="LaButti K.M."/>
            <person name="Lindquist E.A."/>
            <person name="Yee Ngan C."/>
            <person name="Ohm R.A."/>
            <person name="Salamov A.A."/>
            <person name="Grigoriev I.V."/>
            <person name="Spatafora J.W."/>
            <person name="Berbee M.L."/>
        </authorList>
    </citation>
    <scope>NUCLEOTIDE SEQUENCE [LARGE SCALE GENOMIC DNA]</scope>
    <source>
        <strain evidence="2 3">NRRL 1564</strain>
    </source>
</reference>
<dbReference type="STRING" id="763665.A0A2G5B8G1"/>
<organism evidence="2 3">
    <name type="scientific">Coemansia reversa (strain ATCC 12441 / NRRL 1564)</name>
    <dbReference type="NCBI Taxonomy" id="763665"/>
    <lineage>
        <taxon>Eukaryota</taxon>
        <taxon>Fungi</taxon>
        <taxon>Fungi incertae sedis</taxon>
        <taxon>Zoopagomycota</taxon>
        <taxon>Kickxellomycotina</taxon>
        <taxon>Kickxellomycetes</taxon>
        <taxon>Kickxellales</taxon>
        <taxon>Kickxellaceae</taxon>
        <taxon>Coemansia</taxon>
    </lineage>
</organism>
<dbReference type="InterPro" id="IPR005062">
    <property type="entry name" value="SAC3/GANP/THP3_conserved"/>
</dbReference>
<dbReference type="EMBL" id="KZ303508">
    <property type="protein sequence ID" value="PIA15316.1"/>
    <property type="molecule type" value="Genomic_DNA"/>
</dbReference>
<proteinExistence type="predicted"/>